<accession>A0A0V0QXX1</accession>
<evidence type="ECO:0000256" key="1">
    <source>
        <dbReference type="SAM" id="Coils"/>
    </source>
</evidence>
<keyword evidence="3" id="KW-1185">Reference proteome</keyword>
<protein>
    <submittedName>
        <fullName evidence="2">Uncharacterized protein</fullName>
    </submittedName>
</protein>
<feature type="coiled-coil region" evidence="1">
    <location>
        <begin position="68"/>
        <end position="102"/>
    </location>
</feature>
<dbReference type="Proteomes" id="UP000054937">
    <property type="component" value="Unassembled WGS sequence"/>
</dbReference>
<proteinExistence type="predicted"/>
<dbReference type="EMBL" id="LDAU01000085">
    <property type="protein sequence ID" value="KRX07203.1"/>
    <property type="molecule type" value="Genomic_DNA"/>
</dbReference>
<keyword evidence="1" id="KW-0175">Coiled coil</keyword>
<dbReference type="AlphaFoldDB" id="A0A0V0QXX1"/>
<dbReference type="InParanoid" id="A0A0V0QXX1"/>
<name>A0A0V0QXX1_PSEPJ</name>
<reference evidence="2 3" key="1">
    <citation type="journal article" date="2015" name="Sci. Rep.">
        <title>Genome of the facultative scuticociliatosis pathogen Pseudocohnilembus persalinus provides insight into its virulence through horizontal gene transfer.</title>
        <authorList>
            <person name="Xiong J."/>
            <person name="Wang G."/>
            <person name="Cheng J."/>
            <person name="Tian M."/>
            <person name="Pan X."/>
            <person name="Warren A."/>
            <person name="Jiang C."/>
            <person name="Yuan D."/>
            <person name="Miao W."/>
        </authorList>
    </citation>
    <scope>NUCLEOTIDE SEQUENCE [LARGE SCALE GENOMIC DNA]</scope>
    <source>
        <strain evidence="2">36N120E</strain>
    </source>
</reference>
<evidence type="ECO:0000313" key="3">
    <source>
        <dbReference type="Proteomes" id="UP000054937"/>
    </source>
</evidence>
<comment type="caution">
    <text evidence="2">The sequence shown here is derived from an EMBL/GenBank/DDBJ whole genome shotgun (WGS) entry which is preliminary data.</text>
</comment>
<sequence>MNNSSYTIGQQTLNPNKIINNEDLYTTIRNQGKISPSPQKDQIRYSPYNLAKQAQYRDAPEGENISIFNEKAQKILDLTNELNKLTNKCNELQQENSSLKDRIIYHLPPNSKFQKYKTPEQVKLLEEENKYLLDLERQYKFRNLELKKYINRNFSKEHVEQLQKLWDEEEKLKEKLDPLVQHKKQVESIRSYYQDLERGLHQKAIELQNRNTHLAQENQRSLMG</sequence>
<evidence type="ECO:0000313" key="2">
    <source>
        <dbReference type="EMBL" id="KRX07203.1"/>
    </source>
</evidence>
<gene>
    <name evidence="2" type="ORF">PPERSA_00360</name>
</gene>
<organism evidence="2 3">
    <name type="scientific">Pseudocohnilembus persalinus</name>
    <name type="common">Ciliate</name>
    <dbReference type="NCBI Taxonomy" id="266149"/>
    <lineage>
        <taxon>Eukaryota</taxon>
        <taxon>Sar</taxon>
        <taxon>Alveolata</taxon>
        <taxon>Ciliophora</taxon>
        <taxon>Intramacronucleata</taxon>
        <taxon>Oligohymenophorea</taxon>
        <taxon>Scuticociliatia</taxon>
        <taxon>Philasterida</taxon>
        <taxon>Pseudocohnilembidae</taxon>
        <taxon>Pseudocohnilembus</taxon>
    </lineage>
</organism>